<reference evidence="2" key="1">
    <citation type="submission" date="2020-10" db="EMBL/GenBank/DDBJ databases">
        <authorList>
            <person name="Gilroy R."/>
        </authorList>
    </citation>
    <scope>NUCLEOTIDE SEQUENCE</scope>
    <source>
        <strain evidence="2">ChiW16-3235</strain>
    </source>
</reference>
<feature type="transmembrane region" description="Helical" evidence="1">
    <location>
        <begin position="48"/>
        <end position="73"/>
    </location>
</feature>
<dbReference type="PANTHER" id="PTHR40076:SF1">
    <property type="entry name" value="MEMBRANE PROTEIN"/>
    <property type="match status" value="1"/>
</dbReference>
<reference evidence="2" key="2">
    <citation type="journal article" date="2021" name="PeerJ">
        <title>Extensive microbial diversity within the chicken gut microbiome revealed by metagenomics and culture.</title>
        <authorList>
            <person name="Gilroy R."/>
            <person name="Ravi A."/>
            <person name="Getino M."/>
            <person name="Pursley I."/>
            <person name="Horton D.L."/>
            <person name="Alikhan N.F."/>
            <person name="Baker D."/>
            <person name="Gharbi K."/>
            <person name="Hall N."/>
            <person name="Watson M."/>
            <person name="Adriaenssens E.M."/>
            <person name="Foster-Nyarko E."/>
            <person name="Jarju S."/>
            <person name="Secka A."/>
            <person name="Antonio M."/>
            <person name="Oren A."/>
            <person name="Chaudhuri R.R."/>
            <person name="La Ragione R."/>
            <person name="Hildebrand F."/>
            <person name="Pallen M.J."/>
        </authorList>
    </citation>
    <scope>NUCLEOTIDE SEQUENCE</scope>
    <source>
        <strain evidence="2">ChiW16-3235</strain>
    </source>
</reference>
<protein>
    <submittedName>
        <fullName evidence="2">DUF975 family protein</fullName>
    </submittedName>
</protein>
<dbReference type="Pfam" id="PF06161">
    <property type="entry name" value="DUF975"/>
    <property type="match status" value="1"/>
</dbReference>
<organism evidence="2 3">
    <name type="scientific">Candidatus Coproplasma avicola</name>
    <dbReference type="NCBI Taxonomy" id="2840744"/>
    <lineage>
        <taxon>Bacteria</taxon>
        <taxon>Bacillati</taxon>
        <taxon>Bacillota</taxon>
        <taxon>Clostridia</taxon>
        <taxon>Eubacteriales</taxon>
        <taxon>Candidatus Coproplasma</taxon>
    </lineage>
</organism>
<dbReference type="PANTHER" id="PTHR40076">
    <property type="entry name" value="MEMBRANE PROTEIN-RELATED"/>
    <property type="match status" value="1"/>
</dbReference>
<accession>A0A9D1E733</accession>
<keyword evidence="1" id="KW-0812">Transmembrane</keyword>
<sequence length="215" mass="23863">MKRAKDFRSQAWQGMHGKWGTLAIIYLVYYVITGCIGAISAIPAFGSAIGSIISLIISGPFALGLTIVSLYVVRGVKISVNDMFEGFKQFLNAFLANLINGIFIVLWTLLLIVPGIIKAYSYSMTYYILSDNPVLTANEARKQSMELMRGNKWRLFCLNFSFIGWIILCVITLGILSFWISPYIQSSVAAFYEEISGSKIIAPEDSSHLSDMPTT</sequence>
<comment type="caution">
    <text evidence="2">The sequence shown here is derived from an EMBL/GenBank/DDBJ whole genome shotgun (WGS) entry which is preliminary data.</text>
</comment>
<dbReference type="InterPro" id="IPR010380">
    <property type="entry name" value="DUF975"/>
</dbReference>
<feature type="transmembrane region" description="Helical" evidence="1">
    <location>
        <begin position="153"/>
        <end position="180"/>
    </location>
</feature>
<dbReference type="AlphaFoldDB" id="A0A9D1E733"/>
<dbReference type="Proteomes" id="UP000823913">
    <property type="component" value="Unassembled WGS sequence"/>
</dbReference>
<proteinExistence type="predicted"/>
<dbReference type="EMBL" id="DVHK01000130">
    <property type="protein sequence ID" value="HIR67645.1"/>
    <property type="molecule type" value="Genomic_DNA"/>
</dbReference>
<feature type="transmembrane region" description="Helical" evidence="1">
    <location>
        <begin position="21"/>
        <end position="42"/>
    </location>
</feature>
<dbReference type="PROSITE" id="PS51257">
    <property type="entry name" value="PROKAR_LIPOPROTEIN"/>
    <property type="match status" value="1"/>
</dbReference>
<keyword evidence="1" id="KW-0472">Membrane</keyword>
<evidence type="ECO:0000313" key="2">
    <source>
        <dbReference type="EMBL" id="HIR67645.1"/>
    </source>
</evidence>
<feature type="transmembrane region" description="Helical" evidence="1">
    <location>
        <begin position="94"/>
        <end position="117"/>
    </location>
</feature>
<evidence type="ECO:0000313" key="3">
    <source>
        <dbReference type="Proteomes" id="UP000823913"/>
    </source>
</evidence>
<evidence type="ECO:0000256" key="1">
    <source>
        <dbReference type="SAM" id="Phobius"/>
    </source>
</evidence>
<name>A0A9D1E733_9FIRM</name>
<keyword evidence="1" id="KW-1133">Transmembrane helix</keyword>
<gene>
    <name evidence="2" type="ORF">IAB94_06340</name>
</gene>